<organism evidence="5 6">
    <name type="scientific">Candidatus Microsaccharimonas sossegonensis</name>
    <dbReference type="NCBI Taxonomy" id="2506948"/>
    <lineage>
        <taxon>Bacteria</taxon>
        <taxon>Candidatus Saccharimonadota</taxon>
        <taxon>Candidatus Saccharimonadia</taxon>
        <taxon>Candidatus Saccharimonadales</taxon>
        <taxon>Candidatus Saccharimonadaceae</taxon>
        <taxon>Candidatus Microsaccharimonas</taxon>
    </lineage>
</organism>
<dbReference type="InterPro" id="IPR001091">
    <property type="entry name" value="RM_Methyltransferase"/>
</dbReference>
<evidence type="ECO:0000256" key="2">
    <source>
        <dbReference type="ARBA" id="ARBA00022679"/>
    </source>
</evidence>
<keyword evidence="2" id="KW-0808">Transferase</keyword>
<evidence type="ECO:0000313" key="5">
    <source>
        <dbReference type="EMBL" id="RWZ78329.1"/>
    </source>
</evidence>
<dbReference type="InterPro" id="IPR002941">
    <property type="entry name" value="DNA_methylase_N4/N6"/>
</dbReference>
<comment type="caution">
    <text evidence="5">The sequence shown here is derived from an EMBL/GenBank/DDBJ whole genome shotgun (WGS) entry which is preliminary data.</text>
</comment>
<protein>
    <recommendedName>
        <fullName evidence="3">Methyltransferase</fullName>
        <ecNumber evidence="3">2.1.1.-</ecNumber>
    </recommendedName>
</protein>
<feature type="domain" description="ParB-like N-terminal" evidence="4">
    <location>
        <begin position="9"/>
        <end position="99"/>
    </location>
</feature>
<dbReference type="PANTHER" id="PTHR33375">
    <property type="entry name" value="CHROMOSOME-PARTITIONING PROTEIN PARB-RELATED"/>
    <property type="match status" value="1"/>
</dbReference>
<evidence type="ECO:0000259" key="4">
    <source>
        <dbReference type="SMART" id="SM00470"/>
    </source>
</evidence>
<dbReference type="AlphaFoldDB" id="A0A4Q0AH91"/>
<dbReference type="SUPFAM" id="SSF110849">
    <property type="entry name" value="ParB/Sulfiredoxin"/>
    <property type="match status" value="1"/>
</dbReference>
<comment type="similarity">
    <text evidence="3">Belongs to the N(4)/N(6)-methyltransferase family.</text>
</comment>
<dbReference type="EC" id="2.1.1.-" evidence="3"/>
<evidence type="ECO:0000313" key="6">
    <source>
        <dbReference type="Proteomes" id="UP000289257"/>
    </source>
</evidence>
<dbReference type="EMBL" id="SCKX01000001">
    <property type="protein sequence ID" value="RWZ78329.1"/>
    <property type="molecule type" value="Genomic_DNA"/>
</dbReference>
<dbReference type="Pfam" id="PF01555">
    <property type="entry name" value="N6_N4_Mtase"/>
    <property type="match status" value="1"/>
</dbReference>
<dbReference type="PRINTS" id="PR00508">
    <property type="entry name" value="S21N4MTFRASE"/>
</dbReference>
<reference evidence="5" key="1">
    <citation type="submission" date="2019-01" db="EMBL/GenBank/DDBJ databases">
        <title>Genomic signatures and co-occurrence patterns of the ultra-small Saccharimodia (Patescibacteria phylum) suggest a symbiotic lifestyle.</title>
        <authorList>
            <person name="Lemos L."/>
            <person name="Medeiros J."/>
            <person name="Andreote F."/>
            <person name="Fernandes G."/>
            <person name="Varani A."/>
            <person name="Oliveira G."/>
            <person name="Pylro V."/>
        </authorList>
    </citation>
    <scope>NUCLEOTIDE SEQUENCE [LARGE SCALE GENOMIC DNA]</scope>
    <source>
        <strain evidence="5">AMD02</strain>
    </source>
</reference>
<accession>A0A4Q0AH91</accession>
<dbReference type="GO" id="GO:0032259">
    <property type="term" value="P:methylation"/>
    <property type="evidence" value="ECO:0007669"/>
    <property type="project" value="UniProtKB-KW"/>
</dbReference>
<dbReference type="InterPro" id="IPR036086">
    <property type="entry name" value="ParB/Sulfiredoxin_sf"/>
</dbReference>
<dbReference type="Gene3D" id="3.90.1530.10">
    <property type="entry name" value="Conserved hypothetical protein from pyrococcus furiosus pfu- 392566-001, ParB domain"/>
    <property type="match status" value="1"/>
</dbReference>
<dbReference type="GO" id="GO:0045881">
    <property type="term" value="P:positive regulation of sporulation resulting in formation of a cellular spore"/>
    <property type="evidence" value="ECO:0007669"/>
    <property type="project" value="TreeGrafter"/>
</dbReference>
<dbReference type="Pfam" id="PF02195">
    <property type="entry name" value="ParB_N"/>
    <property type="match status" value="1"/>
</dbReference>
<dbReference type="InterPro" id="IPR050336">
    <property type="entry name" value="Chromosome_partition/occlusion"/>
</dbReference>
<evidence type="ECO:0000256" key="1">
    <source>
        <dbReference type="ARBA" id="ARBA00022603"/>
    </source>
</evidence>
<dbReference type="InterPro" id="IPR029063">
    <property type="entry name" value="SAM-dependent_MTases_sf"/>
</dbReference>
<dbReference type="PANTHER" id="PTHR33375:SF1">
    <property type="entry name" value="CHROMOSOME-PARTITIONING PROTEIN PARB-RELATED"/>
    <property type="match status" value="1"/>
</dbReference>
<dbReference type="GO" id="GO:0005694">
    <property type="term" value="C:chromosome"/>
    <property type="evidence" value="ECO:0007669"/>
    <property type="project" value="TreeGrafter"/>
</dbReference>
<dbReference type="PIRSF" id="PIRSF036758">
    <property type="entry name" value="Aden_M_ParB"/>
    <property type="match status" value="1"/>
</dbReference>
<dbReference type="InterPro" id="IPR015840">
    <property type="entry name" value="DNA_MeTrfase_ParB"/>
</dbReference>
<dbReference type="GO" id="GO:0003677">
    <property type="term" value="F:DNA binding"/>
    <property type="evidence" value="ECO:0007669"/>
    <property type="project" value="InterPro"/>
</dbReference>
<sequence>MTNNNLEVTYQKVKELNPAPYNPRKWSEEAIAQLTNSIKSFGIVDPILVNSSASRKNVVIGGHFRLKVAKDLGIKEVPVVYVDIPDIEREKELNVRLNKNLGDWDYELLAEFDETLLSTIGFDSEEIDAIFDQVVDEPETFDLEKELRKLDINTITVQKGDVYLLGDSRLMCGDSTVEADFDKLMNGEQADMCMTDPPYILDYLHAKRGGKPVTGFGAKRNRRYLETDVLPDNFTELWMANVAKYAKPDYSIIVYENWKNLRVIWAEMEKYWKVKNMIVWHLPNRHQGFAAKYKFFSKHDIAMVGASGDVEYNHDEEPDGLQEEYETALYAIGGKPQWEGYEGGKKYQPTDFISYMASDEKHSGQGVIFGTKPLEILIPYIKVLTKRGDLVVEPFSGSGSTLIASTKLNRRCNIMEKSPTYAEVALKRWEKLTGEKRVKL</sequence>
<evidence type="ECO:0000256" key="3">
    <source>
        <dbReference type="RuleBase" id="RU362026"/>
    </source>
</evidence>
<dbReference type="GO" id="GO:0008170">
    <property type="term" value="F:N-methyltransferase activity"/>
    <property type="evidence" value="ECO:0007669"/>
    <property type="project" value="InterPro"/>
</dbReference>
<dbReference type="SMART" id="SM00470">
    <property type="entry name" value="ParB"/>
    <property type="match status" value="1"/>
</dbReference>
<dbReference type="Gene3D" id="3.40.50.150">
    <property type="entry name" value="Vaccinia Virus protein VP39"/>
    <property type="match status" value="1"/>
</dbReference>
<proteinExistence type="inferred from homology"/>
<dbReference type="Proteomes" id="UP000289257">
    <property type="component" value="Unassembled WGS sequence"/>
</dbReference>
<keyword evidence="6" id="KW-1185">Reference proteome</keyword>
<gene>
    <name evidence="5" type="ORF">EOT05_01005</name>
</gene>
<keyword evidence="1" id="KW-0489">Methyltransferase</keyword>
<dbReference type="CDD" id="cd16401">
    <property type="entry name" value="ParB_N_like_MT"/>
    <property type="match status" value="1"/>
</dbReference>
<name>A0A4Q0AH91_9BACT</name>
<dbReference type="GO" id="GO:0007059">
    <property type="term" value="P:chromosome segregation"/>
    <property type="evidence" value="ECO:0007669"/>
    <property type="project" value="TreeGrafter"/>
</dbReference>
<dbReference type="InterPro" id="IPR003115">
    <property type="entry name" value="ParB_N"/>
</dbReference>
<dbReference type="SUPFAM" id="SSF53335">
    <property type="entry name" value="S-adenosyl-L-methionine-dependent methyltransferases"/>
    <property type="match status" value="1"/>
</dbReference>